<reference evidence="2" key="1">
    <citation type="submission" date="2020-05" db="EMBL/GenBank/DDBJ databases">
        <authorList>
            <person name="Chiriac C."/>
            <person name="Salcher M."/>
            <person name="Ghai R."/>
            <person name="Kavagutti S V."/>
        </authorList>
    </citation>
    <scope>NUCLEOTIDE SEQUENCE</scope>
</reference>
<dbReference type="InterPro" id="IPR050407">
    <property type="entry name" value="Geranylgeranyl_reductase"/>
</dbReference>
<name>A0A6J6CRU4_9ZZZZ</name>
<protein>
    <submittedName>
        <fullName evidence="2">Unannotated protein</fullName>
    </submittedName>
</protein>
<sequence>MPENCLRRTSGPSLSLEATQKPDRFVEVLIVGGGPAGSAAAITLARAGIEAVVIDKAEFPRDKICGDGLTTGALRLLEELGLLPESVESWQDAQDCWVRSPSGTTRLFELPRTGGTFAAIATRKDLDQALLNLARKEGAEVLDGHALVAAHEDSRGITAEVENLGVIRANWVIGADGMWSPLRKHLGVSTQGYLGEWHAFRQYISGVGPVAAKDLFISFEADLLPGYFWSFPLPGGRANIGFGIQRDGVRKTKEMKALWLDLLDRPHIRAILGPDFVPEEPHRAWPIPARVDNMVPTTQRALFVGDAVAACDVMTGEGIAQALVTGLRAAEAIRDHGRSSNAAQQYANALKLELVADHRMSKLLVKGLSSVSGADRAVRIAGASAWTRRNFGRWLFEDYPRALIATPRRWGRGVITQPGAYASR</sequence>
<dbReference type="InterPro" id="IPR002938">
    <property type="entry name" value="FAD-bd"/>
</dbReference>
<evidence type="ECO:0000259" key="1">
    <source>
        <dbReference type="Pfam" id="PF01494"/>
    </source>
</evidence>
<evidence type="ECO:0000313" key="2">
    <source>
        <dbReference type="EMBL" id="CAB4553906.1"/>
    </source>
</evidence>
<dbReference type="GO" id="GO:0016628">
    <property type="term" value="F:oxidoreductase activity, acting on the CH-CH group of donors, NAD or NADP as acceptor"/>
    <property type="evidence" value="ECO:0007669"/>
    <property type="project" value="InterPro"/>
</dbReference>
<dbReference type="NCBIfam" id="TIGR02032">
    <property type="entry name" value="GG-red-SF"/>
    <property type="match status" value="1"/>
</dbReference>
<organism evidence="2">
    <name type="scientific">freshwater metagenome</name>
    <dbReference type="NCBI Taxonomy" id="449393"/>
    <lineage>
        <taxon>unclassified sequences</taxon>
        <taxon>metagenomes</taxon>
        <taxon>ecological metagenomes</taxon>
    </lineage>
</organism>
<dbReference type="Pfam" id="PF01494">
    <property type="entry name" value="FAD_binding_3"/>
    <property type="match status" value="1"/>
</dbReference>
<gene>
    <name evidence="2" type="ORF">UFOPK1358_01796</name>
</gene>
<dbReference type="PANTHER" id="PTHR42685">
    <property type="entry name" value="GERANYLGERANYL DIPHOSPHATE REDUCTASE"/>
    <property type="match status" value="1"/>
</dbReference>
<dbReference type="PANTHER" id="PTHR42685:SF22">
    <property type="entry name" value="CONDITIONED MEDIUM FACTOR RECEPTOR 1"/>
    <property type="match status" value="1"/>
</dbReference>
<dbReference type="InterPro" id="IPR011777">
    <property type="entry name" value="Geranylgeranyl_Rdtase_fam"/>
</dbReference>
<dbReference type="GO" id="GO:0071949">
    <property type="term" value="F:FAD binding"/>
    <property type="evidence" value="ECO:0007669"/>
    <property type="project" value="InterPro"/>
</dbReference>
<dbReference type="Gene3D" id="3.50.50.60">
    <property type="entry name" value="FAD/NAD(P)-binding domain"/>
    <property type="match status" value="1"/>
</dbReference>
<dbReference type="InterPro" id="IPR036188">
    <property type="entry name" value="FAD/NAD-bd_sf"/>
</dbReference>
<dbReference type="PRINTS" id="PR00420">
    <property type="entry name" value="RNGMNOXGNASE"/>
</dbReference>
<feature type="domain" description="FAD-binding" evidence="1">
    <location>
        <begin position="26"/>
        <end position="319"/>
    </location>
</feature>
<dbReference type="AlphaFoldDB" id="A0A6J6CRU4"/>
<dbReference type="EMBL" id="CAEZSF010000235">
    <property type="protein sequence ID" value="CAB4553906.1"/>
    <property type="molecule type" value="Genomic_DNA"/>
</dbReference>
<dbReference type="SUPFAM" id="SSF51905">
    <property type="entry name" value="FAD/NAD(P)-binding domain"/>
    <property type="match status" value="1"/>
</dbReference>
<accession>A0A6J6CRU4</accession>
<proteinExistence type="predicted"/>